<accession>A0AAD9MZ90</accession>
<dbReference type="AlphaFoldDB" id="A0AAD9MZ90"/>
<name>A0AAD9MZ90_RIDPI</name>
<feature type="region of interest" description="Disordered" evidence="1">
    <location>
        <begin position="94"/>
        <end position="118"/>
    </location>
</feature>
<evidence type="ECO:0000313" key="3">
    <source>
        <dbReference type="Proteomes" id="UP001209878"/>
    </source>
</evidence>
<proteinExistence type="predicted"/>
<protein>
    <submittedName>
        <fullName evidence="2">Uncharacterized protein</fullName>
    </submittedName>
</protein>
<organism evidence="2 3">
    <name type="scientific">Ridgeia piscesae</name>
    <name type="common">Tubeworm</name>
    <dbReference type="NCBI Taxonomy" id="27915"/>
    <lineage>
        <taxon>Eukaryota</taxon>
        <taxon>Metazoa</taxon>
        <taxon>Spiralia</taxon>
        <taxon>Lophotrochozoa</taxon>
        <taxon>Annelida</taxon>
        <taxon>Polychaeta</taxon>
        <taxon>Sedentaria</taxon>
        <taxon>Canalipalpata</taxon>
        <taxon>Sabellida</taxon>
        <taxon>Siboglinidae</taxon>
        <taxon>Ridgeia</taxon>
    </lineage>
</organism>
<dbReference type="Proteomes" id="UP001209878">
    <property type="component" value="Unassembled WGS sequence"/>
</dbReference>
<feature type="compositionally biased region" description="Polar residues" evidence="1">
    <location>
        <begin position="94"/>
        <end position="104"/>
    </location>
</feature>
<comment type="caution">
    <text evidence="2">The sequence shown here is derived from an EMBL/GenBank/DDBJ whole genome shotgun (WGS) entry which is preliminary data.</text>
</comment>
<sequence length="118" mass="13472">MIINEVDKIIMERERGRNLFHARFISLSYRIRGRVPRTQIKRKAKNIVFNTRGMSVKIPKGIIPKKKTEVNSLMVKMLVYSAIKIRANLPALNSTLNPETNSDSPSERSKGYGLFLLG</sequence>
<evidence type="ECO:0000256" key="1">
    <source>
        <dbReference type="SAM" id="MobiDB-lite"/>
    </source>
</evidence>
<keyword evidence="3" id="KW-1185">Reference proteome</keyword>
<gene>
    <name evidence="2" type="ORF">NP493_3214g00007</name>
</gene>
<reference evidence="2" key="1">
    <citation type="journal article" date="2023" name="Mol. Biol. Evol.">
        <title>Third-Generation Sequencing Reveals the Adaptive Role of the Epigenome in Three Deep-Sea Polychaetes.</title>
        <authorList>
            <person name="Perez M."/>
            <person name="Aroh O."/>
            <person name="Sun Y."/>
            <person name="Lan Y."/>
            <person name="Juniper S.K."/>
            <person name="Young C.R."/>
            <person name="Angers B."/>
            <person name="Qian P.Y."/>
        </authorList>
    </citation>
    <scope>NUCLEOTIDE SEQUENCE</scope>
    <source>
        <strain evidence="2">R07B-5</strain>
    </source>
</reference>
<dbReference type="EMBL" id="JAODUO010003193">
    <property type="protein sequence ID" value="KAK2148464.1"/>
    <property type="molecule type" value="Genomic_DNA"/>
</dbReference>
<evidence type="ECO:0000313" key="2">
    <source>
        <dbReference type="EMBL" id="KAK2148464.1"/>
    </source>
</evidence>